<dbReference type="PRINTS" id="PR00344">
    <property type="entry name" value="BCTRLSENSOR"/>
</dbReference>
<dbReference type="Gene3D" id="1.10.287.130">
    <property type="match status" value="1"/>
</dbReference>
<dbReference type="GO" id="GO:0005524">
    <property type="term" value="F:ATP binding"/>
    <property type="evidence" value="ECO:0007669"/>
    <property type="project" value="UniProtKB-KW"/>
</dbReference>
<dbReference type="CDD" id="cd00082">
    <property type="entry name" value="HisKA"/>
    <property type="match status" value="1"/>
</dbReference>
<evidence type="ECO:0000256" key="5">
    <source>
        <dbReference type="ARBA" id="ARBA00022741"/>
    </source>
</evidence>
<name>A0ABS8PKD8_9BACT</name>
<evidence type="ECO:0000256" key="4">
    <source>
        <dbReference type="ARBA" id="ARBA00022679"/>
    </source>
</evidence>
<evidence type="ECO:0000259" key="10">
    <source>
        <dbReference type="PROSITE" id="PS50109"/>
    </source>
</evidence>
<dbReference type="InterPro" id="IPR003661">
    <property type="entry name" value="HisK_dim/P_dom"/>
</dbReference>
<keyword evidence="6" id="KW-0418">Kinase</keyword>
<dbReference type="PANTHER" id="PTHR43065">
    <property type="entry name" value="SENSOR HISTIDINE KINASE"/>
    <property type="match status" value="1"/>
</dbReference>
<evidence type="ECO:0000256" key="9">
    <source>
        <dbReference type="SAM" id="Phobius"/>
    </source>
</evidence>
<dbReference type="Pfam" id="PF00512">
    <property type="entry name" value="HisKA"/>
    <property type="match status" value="1"/>
</dbReference>
<dbReference type="InterPro" id="IPR005467">
    <property type="entry name" value="His_kinase_dom"/>
</dbReference>
<evidence type="ECO:0000256" key="3">
    <source>
        <dbReference type="ARBA" id="ARBA00022553"/>
    </source>
</evidence>
<dbReference type="RefSeq" id="WP_231002468.1">
    <property type="nucleotide sequence ID" value="NZ_JAJNEC010000003.1"/>
</dbReference>
<dbReference type="InterPro" id="IPR003594">
    <property type="entry name" value="HATPase_dom"/>
</dbReference>
<dbReference type="InterPro" id="IPR004358">
    <property type="entry name" value="Sig_transdc_His_kin-like_C"/>
</dbReference>
<evidence type="ECO:0000256" key="6">
    <source>
        <dbReference type="ARBA" id="ARBA00022777"/>
    </source>
</evidence>
<dbReference type="SMART" id="SM00388">
    <property type="entry name" value="HisKA"/>
    <property type="match status" value="1"/>
</dbReference>
<evidence type="ECO:0000313" key="11">
    <source>
        <dbReference type="EMBL" id="MCD2421563.1"/>
    </source>
</evidence>
<dbReference type="PROSITE" id="PS50109">
    <property type="entry name" value="HIS_KIN"/>
    <property type="match status" value="1"/>
</dbReference>
<comment type="catalytic activity">
    <reaction evidence="1">
        <text>ATP + protein L-histidine = ADP + protein N-phospho-L-histidine.</text>
        <dbReference type="EC" id="2.7.13.3"/>
    </reaction>
</comment>
<dbReference type="PANTHER" id="PTHR43065:SF10">
    <property type="entry name" value="PEROXIDE STRESS-ACTIVATED HISTIDINE KINASE MAK3"/>
    <property type="match status" value="1"/>
</dbReference>
<feature type="transmembrane region" description="Helical" evidence="9">
    <location>
        <begin position="176"/>
        <end position="200"/>
    </location>
</feature>
<organism evidence="11 12">
    <name type="scientific">Niabella pedocola</name>
    <dbReference type="NCBI Taxonomy" id="1752077"/>
    <lineage>
        <taxon>Bacteria</taxon>
        <taxon>Pseudomonadati</taxon>
        <taxon>Bacteroidota</taxon>
        <taxon>Chitinophagia</taxon>
        <taxon>Chitinophagales</taxon>
        <taxon>Chitinophagaceae</taxon>
        <taxon>Niabella</taxon>
    </lineage>
</organism>
<dbReference type="Gene3D" id="3.30.565.10">
    <property type="entry name" value="Histidine kinase-like ATPase, C-terminal domain"/>
    <property type="match status" value="1"/>
</dbReference>
<keyword evidence="5" id="KW-0547">Nucleotide-binding</keyword>
<dbReference type="InterPro" id="IPR036890">
    <property type="entry name" value="HATPase_C_sf"/>
</dbReference>
<evidence type="ECO:0000256" key="1">
    <source>
        <dbReference type="ARBA" id="ARBA00000085"/>
    </source>
</evidence>
<gene>
    <name evidence="11" type="ORF">LQ567_02240</name>
</gene>
<protein>
    <recommendedName>
        <fullName evidence="2">histidine kinase</fullName>
        <ecNumber evidence="2">2.7.13.3</ecNumber>
    </recommendedName>
</protein>
<accession>A0ABS8PKD8</accession>
<keyword evidence="3" id="KW-0597">Phosphoprotein</keyword>
<dbReference type="Proteomes" id="UP001199816">
    <property type="component" value="Unassembled WGS sequence"/>
</dbReference>
<dbReference type="SUPFAM" id="SSF55874">
    <property type="entry name" value="ATPase domain of HSP90 chaperone/DNA topoisomerase II/histidine kinase"/>
    <property type="match status" value="1"/>
</dbReference>
<dbReference type="Pfam" id="PF05227">
    <property type="entry name" value="CHASE3"/>
    <property type="match status" value="1"/>
</dbReference>
<dbReference type="EMBL" id="JAJNEC010000003">
    <property type="protein sequence ID" value="MCD2421563.1"/>
    <property type="molecule type" value="Genomic_DNA"/>
</dbReference>
<dbReference type="Pfam" id="PF02518">
    <property type="entry name" value="HATPase_c"/>
    <property type="match status" value="1"/>
</dbReference>
<keyword evidence="7 11" id="KW-0067">ATP-binding</keyword>
<keyword evidence="9" id="KW-1133">Transmembrane helix</keyword>
<dbReference type="EC" id="2.7.13.3" evidence="2"/>
<evidence type="ECO:0000313" key="12">
    <source>
        <dbReference type="Proteomes" id="UP001199816"/>
    </source>
</evidence>
<dbReference type="InterPro" id="IPR007891">
    <property type="entry name" value="CHASE3"/>
</dbReference>
<dbReference type="SMART" id="SM00387">
    <property type="entry name" value="HATPase_c"/>
    <property type="match status" value="1"/>
</dbReference>
<dbReference type="InterPro" id="IPR036097">
    <property type="entry name" value="HisK_dim/P_sf"/>
</dbReference>
<comment type="caution">
    <text evidence="11">The sequence shown here is derived from an EMBL/GenBank/DDBJ whole genome shotgun (WGS) entry which is preliminary data.</text>
</comment>
<proteinExistence type="predicted"/>
<evidence type="ECO:0000256" key="8">
    <source>
        <dbReference type="ARBA" id="ARBA00023012"/>
    </source>
</evidence>
<reference evidence="11 12" key="1">
    <citation type="submission" date="2021-11" db="EMBL/GenBank/DDBJ databases">
        <title>Genomic of Niabella pedocola.</title>
        <authorList>
            <person name="Wu T."/>
        </authorList>
    </citation>
    <scope>NUCLEOTIDE SEQUENCE [LARGE SCALE GENOMIC DNA]</scope>
    <source>
        <strain evidence="11 12">JCM 31011</strain>
    </source>
</reference>
<feature type="transmembrane region" description="Helical" evidence="9">
    <location>
        <begin position="12"/>
        <end position="29"/>
    </location>
</feature>
<keyword evidence="9" id="KW-0472">Membrane</keyword>
<dbReference type="SUPFAM" id="SSF47384">
    <property type="entry name" value="Homodimeric domain of signal transducing histidine kinase"/>
    <property type="match status" value="1"/>
</dbReference>
<keyword evidence="4" id="KW-0808">Transferase</keyword>
<sequence length="464" mass="52347">MILSLNKIRFGYALSSLLLLVSYILIFSTNRRLQKEKNWIVSNYTLINKMGDIKMAMSEAESNVRGYIINKQSPFLEGFYAARTNLEKLHGEIKQLTKEDSVQSANEERLYSMTKRRLSELSSSILLNQNTSAALRMSTIGAAKLAQADSIYEQMGKMTLLEERLMKGRISKLNKFYSSTEAVTIVSLFMALIAVLYAIFTFNSQYRQKKKANTIADQYRLELESNVKELSDKNTELNELKGIEKLATIGRVSRVVAHEVRNPLTNITLAAEQLRDISCIENDEEGQLLIAIIKRNSSRISQMVADLLNATKFMQLDKQREDINKILDESLDMAKDRLLLQKIQVVKDYSPDLCDVLVDKDRMKLALLNIIVNAIEAMPEEGGVLELATRKTAGKCVVEVRDNGSGMDENTLQHLFEPYFTLKSKGNGLGLTNTQNIILNHKGNIRVQSEKGKGTVFIVSLDLV</sequence>
<evidence type="ECO:0000256" key="7">
    <source>
        <dbReference type="ARBA" id="ARBA00022840"/>
    </source>
</evidence>
<feature type="domain" description="Histidine kinase" evidence="10">
    <location>
        <begin position="255"/>
        <end position="464"/>
    </location>
</feature>
<keyword evidence="8" id="KW-0902">Two-component regulatory system</keyword>
<keyword evidence="9" id="KW-0812">Transmembrane</keyword>
<evidence type="ECO:0000256" key="2">
    <source>
        <dbReference type="ARBA" id="ARBA00012438"/>
    </source>
</evidence>
<keyword evidence="12" id="KW-1185">Reference proteome</keyword>